<comment type="caution">
    <text evidence="2">The sequence shown here is derived from an EMBL/GenBank/DDBJ whole genome shotgun (WGS) entry which is preliminary data.</text>
</comment>
<feature type="transmembrane region" description="Helical" evidence="1">
    <location>
        <begin position="326"/>
        <end position="346"/>
    </location>
</feature>
<reference evidence="2 3" key="1">
    <citation type="submission" date="2018-12" db="EMBL/GenBank/DDBJ databases">
        <title>Genome analysis provides insights into bioremediation potentialities of Halogeometricum borinquense strain N11.</title>
        <authorList>
            <person name="Najjari A."/>
            <person name="Youssef N."/>
            <person name="Fhoula I."/>
            <person name="Ben Dhia O."/>
            <person name="Mahjoubi M."/>
            <person name="Ouzari H.I."/>
            <person name="Cherif A."/>
        </authorList>
    </citation>
    <scope>NUCLEOTIDE SEQUENCE [LARGE SCALE GENOMIC DNA]</scope>
    <source>
        <strain evidence="2 3">N11</strain>
    </source>
</reference>
<accession>A0A482TIV3</accession>
<organism evidence="2 3">
    <name type="scientific">Halogeometricum borinquense</name>
    <dbReference type="NCBI Taxonomy" id="60847"/>
    <lineage>
        <taxon>Archaea</taxon>
        <taxon>Methanobacteriati</taxon>
        <taxon>Methanobacteriota</taxon>
        <taxon>Stenosarchaea group</taxon>
        <taxon>Halobacteria</taxon>
        <taxon>Halobacteriales</taxon>
        <taxon>Haloferacaceae</taxon>
        <taxon>Halogeometricum</taxon>
    </lineage>
</organism>
<dbReference type="EMBL" id="RZHH01000002">
    <property type="protein sequence ID" value="RYJ12985.1"/>
    <property type="molecule type" value="Genomic_DNA"/>
</dbReference>
<evidence type="ECO:0000256" key="1">
    <source>
        <dbReference type="SAM" id="Phobius"/>
    </source>
</evidence>
<protein>
    <submittedName>
        <fullName evidence="2">Uncharacterized protein</fullName>
    </submittedName>
</protein>
<sequence length="439" mass="45452">MTDRRSLVFSLAVVVLVVTPVLFVAGSAPATASSPPVATPFCERPLSESLHAADIDATVESTAARAVIENESAAWSVNATFENESTVDRILGNWTLKRRLIERASGTLPSERVSAVAAGPRTVSFRFRTDEFAAHAPGGLLRVDYFRVHGSEFRTVSCDQLTVVGPQNYTLATQPEATELTVRADGNRVVLSDTGPHSSASFLVFAPAEMPAVLRGLLASLALVLATPLAVLTNAVFFVCLPGCLLALGFVAVHRLSSLVRIYMRLSARELGLTTLSLALVGAVPLLWFLGRWEPSVLAPLAGIIAGSALAVVGTSVGPDADRASLLPVFTGVGVTGVAAAVSVFLTRLSPGIAVASMFAVVPPLAGYPLGVAASRGPPPWRIVAVATFGYVITAAAYLLSLDSVGSSSGLLIAFSVLGVLGLVVAAVPFALLGVGSKE</sequence>
<feature type="transmembrane region" description="Helical" evidence="1">
    <location>
        <begin position="412"/>
        <end position="435"/>
    </location>
</feature>
<feature type="transmembrane region" description="Helical" evidence="1">
    <location>
        <begin position="383"/>
        <end position="400"/>
    </location>
</feature>
<proteinExistence type="predicted"/>
<feature type="transmembrane region" description="Helical" evidence="1">
    <location>
        <begin position="271"/>
        <end position="291"/>
    </location>
</feature>
<dbReference type="OMA" id="ADRAMWD"/>
<name>A0A482TIV3_9EURY</name>
<feature type="transmembrane region" description="Helical" evidence="1">
    <location>
        <begin position="297"/>
        <end position="314"/>
    </location>
</feature>
<evidence type="ECO:0000313" key="2">
    <source>
        <dbReference type="EMBL" id="RYJ12985.1"/>
    </source>
</evidence>
<keyword evidence="1" id="KW-0472">Membrane</keyword>
<dbReference type="GeneID" id="9994371"/>
<keyword evidence="1" id="KW-0812">Transmembrane</keyword>
<dbReference type="Proteomes" id="UP000294028">
    <property type="component" value="Unassembled WGS sequence"/>
</dbReference>
<gene>
    <name evidence="2" type="ORF">ELS19_02710</name>
</gene>
<dbReference type="AlphaFoldDB" id="A0A482TIV3"/>
<evidence type="ECO:0000313" key="3">
    <source>
        <dbReference type="Proteomes" id="UP000294028"/>
    </source>
</evidence>
<dbReference type="RefSeq" id="WP_006056433.1">
    <property type="nucleotide sequence ID" value="NZ_RZHH01000002.1"/>
</dbReference>
<keyword evidence="1" id="KW-1133">Transmembrane helix</keyword>
<feature type="transmembrane region" description="Helical" evidence="1">
    <location>
        <begin position="217"/>
        <end position="250"/>
    </location>
</feature>
<feature type="transmembrane region" description="Helical" evidence="1">
    <location>
        <begin position="352"/>
        <end position="371"/>
    </location>
</feature>